<reference evidence="2 3" key="2">
    <citation type="submission" date="2020-03" db="EMBL/GenBank/DDBJ databases">
        <authorList>
            <person name="Ichikawa N."/>
            <person name="Kimura A."/>
            <person name="Kitahashi Y."/>
            <person name="Uohara A."/>
        </authorList>
    </citation>
    <scope>NUCLEOTIDE SEQUENCE [LARGE SCALE GENOMIC DNA]</scope>
    <source>
        <strain evidence="2 3">NBRC 108638</strain>
    </source>
</reference>
<dbReference type="AlphaFoldDB" id="A0A6V8L631"/>
<dbReference type="RefSeq" id="WP_173077671.1">
    <property type="nucleotide sequence ID" value="NZ_BAABJB010000024.1"/>
</dbReference>
<keyword evidence="3" id="KW-1185">Reference proteome</keyword>
<protein>
    <recommendedName>
        <fullName evidence="1">Polymerase nucleotidyl transferase domain-containing protein</fullName>
    </recommendedName>
</protein>
<gene>
    <name evidence="2" type="ORF">Prum_039330</name>
</gene>
<accession>A0A6V8L631</accession>
<evidence type="ECO:0000259" key="1">
    <source>
        <dbReference type="Pfam" id="PF01909"/>
    </source>
</evidence>
<feature type="domain" description="Polymerase nucleotidyl transferase" evidence="1">
    <location>
        <begin position="10"/>
        <end position="49"/>
    </location>
</feature>
<dbReference type="Gene3D" id="3.30.460.10">
    <property type="entry name" value="Beta Polymerase, domain 2"/>
    <property type="match status" value="1"/>
</dbReference>
<comment type="caution">
    <text evidence="2">The sequence shown here is derived from an EMBL/GenBank/DDBJ whole genome shotgun (WGS) entry which is preliminary data.</text>
</comment>
<evidence type="ECO:0000313" key="3">
    <source>
        <dbReference type="Proteomes" id="UP000482960"/>
    </source>
</evidence>
<dbReference type="GO" id="GO:0016779">
    <property type="term" value="F:nucleotidyltransferase activity"/>
    <property type="evidence" value="ECO:0007669"/>
    <property type="project" value="InterPro"/>
</dbReference>
<dbReference type="EMBL" id="BLPG01000001">
    <property type="protein sequence ID" value="GFJ90291.1"/>
    <property type="molecule type" value="Genomic_DNA"/>
</dbReference>
<proteinExistence type="predicted"/>
<name>A0A6V8L631_9ACTN</name>
<reference evidence="2 3" key="1">
    <citation type="submission" date="2020-03" db="EMBL/GenBank/DDBJ databases">
        <title>Whole genome shotgun sequence of Phytohabitans rumicis NBRC 108638.</title>
        <authorList>
            <person name="Komaki H."/>
            <person name="Tamura T."/>
        </authorList>
    </citation>
    <scope>NUCLEOTIDE SEQUENCE [LARGE SCALE GENOMIC DNA]</scope>
    <source>
        <strain evidence="2 3">NBRC 108638</strain>
    </source>
</reference>
<dbReference type="SUPFAM" id="SSF81301">
    <property type="entry name" value="Nucleotidyltransferase"/>
    <property type="match status" value="1"/>
</dbReference>
<organism evidence="2 3">
    <name type="scientific">Phytohabitans rumicis</name>
    <dbReference type="NCBI Taxonomy" id="1076125"/>
    <lineage>
        <taxon>Bacteria</taxon>
        <taxon>Bacillati</taxon>
        <taxon>Actinomycetota</taxon>
        <taxon>Actinomycetes</taxon>
        <taxon>Micromonosporales</taxon>
        <taxon>Micromonosporaceae</taxon>
    </lineage>
</organism>
<dbReference type="CDD" id="cd05403">
    <property type="entry name" value="NT_KNTase_like"/>
    <property type="match status" value="1"/>
</dbReference>
<sequence length="171" mass="18615">MNADMIASFLDEHLGSDLVAAFIYGSVASGRAGPASDLDCFVLVRKPLASADLETVKTDFGVLQRRLGYEPDLEYPIELFTADVCHAALGSDLLHHVLSDAAATGHIDPHLAEHDNVEVLRALLDRRIVIRHAPALDLLTARAHDVLGQHPAPPGQLRRILGLDREQPIRL</sequence>
<dbReference type="Pfam" id="PF01909">
    <property type="entry name" value="NTP_transf_2"/>
    <property type="match status" value="1"/>
</dbReference>
<evidence type="ECO:0000313" key="2">
    <source>
        <dbReference type="EMBL" id="GFJ90291.1"/>
    </source>
</evidence>
<dbReference type="InterPro" id="IPR043519">
    <property type="entry name" value="NT_sf"/>
</dbReference>
<dbReference type="InterPro" id="IPR002934">
    <property type="entry name" value="Polymerase_NTP_transf_dom"/>
</dbReference>
<dbReference type="Proteomes" id="UP000482960">
    <property type="component" value="Unassembled WGS sequence"/>
</dbReference>